<evidence type="ECO:0000313" key="2">
    <source>
        <dbReference type="EMBL" id="CAA9483904.1"/>
    </source>
</evidence>
<dbReference type="EC" id="2.5.1.54" evidence="2"/>
<dbReference type="EMBL" id="CADCVU010000031">
    <property type="protein sequence ID" value="CAA9483904.1"/>
    <property type="molecule type" value="Genomic_DNA"/>
</dbReference>
<gene>
    <name evidence="2" type="ORF">AVDCRST_MAG45-332</name>
</gene>
<evidence type="ECO:0000256" key="1">
    <source>
        <dbReference type="SAM" id="MobiDB-lite"/>
    </source>
</evidence>
<protein>
    <submittedName>
        <fullName evidence="2">2-keto-3-deoxy-D-arabino-heptulosonate-7-phosphat e synthase I beta</fullName>
        <ecNumber evidence="2">2.5.1.54</ecNumber>
    </submittedName>
</protein>
<feature type="compositionally biased region" description="Basic residues" evidence="1">
    <location>
        <begin position="161"/>
        <end position="170"/>
    </location>
</feature>
<feature type="region of interest" description="Disordered" evidence="1">
    <location>
        <begin position="1"/>
        <end position="124"/>
    </location>
</feature>
<feature type="compositionally biased region" description="Basic residues" evidence="1">
    <location>
        <begin position="44"/>
        <end position="61"/>
    </location>
</feature>
<organism evidence="2">
    <name type="scientific">uncultured Solirubrobacterales bacterium</name>
    <dbReference type="NCBI Taxonomy" id="768556"/>
    <lineage>
        <taxon>Bacteria</taxon>
        <taxon>Bacillati</taxon>
        <taxon>Actinomycetota</taxon>
        <taxon>Thermoleophilia</taxon>
        <taxon>Solirubrobacterales</taxon>
        <taxon>environmental samples</taxon>
    </lineage>
</organism>
<feature type="non-terminal residue" evidence="2">
    <location>
        <position position="1"/>
    </location>
</feature>
<feature type="compositionally biased region" description="Basic residues" evidence="1">
    <location>
        <begin position="101"/>
        <end position="124"/>
    </location>
</feature>
<keyword evidence="2" id="KW-0808">Transferase</keyword>
<name>A0A6J4S6A2_9ACTN</name>
<feature type="compositionally biased region" description="Basic and acidic residues" evidence="1">
    <location>
        <begin position="90"/>
        <end position="100"/>
    </location>
</feature>
<dbReference type="AlphaFoldDB" id="A0A6J4S6A2"/>
<feature type="region of interest" description="Disordered" evidence="1">
    <location>
        <begin position="143"/>
        <end position="170"/>
    </location>
</feature>
<feature type="non-terminal residue" evidence="2">
    <location>
        <position position="170"/>
    </location>
</feature>
<sequence>DDRHERGRHARADRCGDRPDRVRRGEGPSLARRAGDRDRGDRRPRARGQPRARGRRGRGPSRPHPQALQAGLEPVQEGSAQRVRHRRAQDRRSAFHDHRWAVHGRVARAGARHRRGRPRRRRAALPRRRLQAALLAVLLPGVGRGRAAPAGRGQGGDRPADRHRGHGRAR</sequence>
<dbReference type="GO" id="GO:0003849">
    <property type="term" value="F:3-deoxy-7-phosphoheptulonate synthase activity"/>
    <property type="evidence" value="ECO:0007669"/>
    <property type="project" value="UniProtKB-EC"/>
</dbReference>
<reference evidence="2" key="1">
    <citation type="submission" date="2020-02" db="EMBL/GenBank/DDBJ databases">
        <authorList>
            <person name="Meier V. D."/>
        </authorList>
    </citation>
    <scope>NUCLEOTIDE SEQUENCE</scope>
    <source>
        <strain evidence="2">AVDCRST_MAG45</strain>
    </source>
</reference>
<accession>A0A6J4S6A2</accession>
<feature type="compositionally biased region" description="Basic and acidic residues" evidence="1">
    <location>
        <begin position="33"/>
        <end position="43"/>
    </location>
</feature>
<feature type="compositionally biased region" description="Basic and acidic residues" evidence="1">
    <location>
        <begin position="1"/>
        <end position="26"/>
    </location>
</feature>
<proteinExistence type="predicted"/>